<comment type="caution">
    <text evidence="1">The sequence shown here is derived from an EMBL/GenBank/DDBJ whole genome shotgun (WGS) entry which is preliminary data.</text>
</comment>
<gene>
    <name evidence="1" type="ORF">JHL17_12090</name>
</gene>
<dbReference type="SUPFAM" id="SSF58104">
    <property type="entry name" value="Methyl-accepting chemotaxis protein (MCP) signaling domain"/>
    <property type="match status" value="1"/>
</dbReference>
<evidence type="ECO:0008006" key="3">
    <source>
        <dbReference type="Google" id="ProtNLM"/>
    </source>
</evidence>
<evidence type="ECO:0000313" key="1">
    <source>
        <dbReference type="EMBL" id="MBK1838154.1"/>
    </source>
</evidence>
<name>A0ABS1F409_9PROT</name>
<organism evidence="1 2">
    <name type="scientific">Azospirillum endophyticum</name>
    <dbReference type="NCBI Taxonomy" id="2800326"/>
    <lineage>
        <taxon>Bacteria</taxon>
        <taxon>Pseudomonadati</taxon>
        <taxon>Pseudomonadota</taxon>
        <taxon>Alphaproteobacteria</taxon>
        <taxon>Rhodospirillales</taxon>
        <taxon>Azospirillaceae</taxon>
        <taxon>Azospirillum</taxon>
    </lineage>
</organism>
<dbReference type="RefSeq" id="WP_200193382.1">
    <property type="nucleotide sequence ID" value="NZ_JAENHM010000035.1"/>
</dbReference>
<evidence type="ECO:0000313" key="2">
    <source>
        <dbReference type="Proteomes" id="UP000652760"/>
    </source>
</evidence>
<accession>A0ABS1F409</accession>
<proteinExistence type="predicted"/>
<sequence>MPESSRIPKTVVRQEGFPTAKREMGNEVWQLANQTAEATEDISTRITEIQPQTAGNATAAHNIGRTITQGNEPSNGIAGVSA</sequence>
<dbReference type="Proteomes" id="UP000652760">
    <property type="component" value="Unassembled WGS sequence"/>
</dbReference>
<dbReference type="EMBL" id="JAENHM010000035">
    <property type="protein sequence ID" value="MBK1838154.1"/>
    <property type="molecule type" value="Genomic_DNA"/>
</dbReference>
<keyword evidence="2" id="KW-1185">Reference proteome</keyword>
<dbReference type="Gene3D" id="1.10.287.950">
    <property type="entry name" value="Methyl-accepting chemotaxis protein"/>
    <property type="match status" value="1"/>
</dbReference>
<protein>
    <recommendedName>
        <fullName evidence="3">Methyl-accepting chemotaxis protein</fullName>
    </recommendedName>
</protein>
<reference evidence="2" key="1">
    <citation type="submission" date="2021-01" db="EMBL/GenBank/DDBJ databases">
        <title>Genome public.</title>
        <authorList>
            <person name="Liu C."/>
            <person name="Sun Q."/>
        </authorList>
    </citation>
    <scope>NUCLEOTIDE SEQUENCE [LARGE SCALE GENOMIC DNA]</scope>
    <source>
        <strain evidence="2">YIM B02556</strain>
    </source>
</reference>